<sequence>MRLHASTFGILVAIVIFLTIEIRSFALAALYPLQPRDWAARRAKGAGSPSYFLDSPMHKGALGRIVLTLCARILLFLTVGTIMNETDNSLTRLDKGD</sequence>
<comment type="caution">
    <text evidence="2">The sequence shown here is derived from an EMBL/GenBank/DDBJ whole genome shotgun (WGS) entry which is preliminary data.</text>
</comment>
<dbReference type="Proteomes" id="UP000006075">
    <property type="component" value="Unassembled WGS sequence"/>
</dbReference>
<dbReference type="AlphaFoldDB" id="K0YZG8"/>
<organism evidence="2 3">
    <name type="scientific">Winkia neuii BV029A5</name>
    <dbReference type="NCBI Taxonomy" id="888439"/>
    <lineage>
        <taxon>Bacteria</taxon>
        <taxon>Bacillati</taxon>
        <taxon>Actinomycetota</taxon>
        <taxon>Actinomycetes</taxon>
        <taxon>Actinomycetales</taxon>
        <taxon>Actinomycetaceae</taxon>
        <taxon>Winkia</taxon>
    </lineage>
</organism>
<keyword evidence="3" id="KW-1185">Reference proteome</keyword>
<keyword evidence="1" id="KW-0472">Membrane</keyword>
<keyword evidence="1" id="KW-0812">Transmembrane</keyword>
<feature type="transmembrane region" description="Helical" evidence="1">
    <location>
        <begin position="61"/>
        <end position="83"/>
    </location>
</feature>
<gene>
    <name evidence="2" type="ORF">HMPREF9240_01591</name>
</gene>
<evidence type="ECO:0000313" key="3">
    <source>
        <dbReference type="Proteomes" id="UP000006075"/>
    </source>
</evidence>
<proteinExistence type="predicted"/>
<evidence type="ECO:0000313" key="2">
    <source>
        <dbReference type="EMBL" id="EJZ85104.1"/>
    </source>
</evidence>
<dbReference type="HOGENOM" id="CLU_2340536_0_0_11"/>
<protein>
    <submittedName>
        <fullName evidence="2">Uncharacterized protein</fullName>
    </submittedName>
</protein>
<accession>K0YZG8</accession>
<dbReference type="EMBL" id="AGWP01000009">
    <property type="protein sequence ID" value="EJZ85104.1"/>
    <property type="molecule type" value="Genomic_DNA"/>
</dbReference>
<name>K0YZG8_9ACTO</name>
<keyword evidence="1" id="KW-1133">Transmembrane helix</keyword>
<reference evidence="2 3" key="1">
    <citation type="submission" date="2012-07" db="EMBL/GenBank/DDBJ databases">
        <title>The Genome Sequence of Actinomyces neuii subsp. anitratus BVS029A5.</title>
        <authorList>
            <consortium name="The Broad Institute Genome Sequencing Platform"/>
            <person name="Earl A."/>
            <person name="Ward D."/>
            <person name="Feldgarden M."/>
            <person name="Gevers D."/>
            <person name="Saerens B."/>
            <person name="Vaneechoutte M."/>
            <person name="Walker B."/>
            <person name="Young S.K."/>
            <person name="Zeng Q."/>
            <person name="Gargeya S."/>
            <person name="Fitzgerald M."/>
            <person name="Haas B."/>
            <person name="Abouelleil A."/>
            <person name="Alvarado L."/>
            <person name="Arachchi H.M."/>
            <person name="Berlin A."/>
            <person name="Chapman S.B."/>
            <person name="Goldberg J."/>
            <person name="Griggs A."/>
            <person name="Gujja S."/>
            <person name="Hansen M."/>
            <person name="Howarth C."/>
            <person name="Imamovic A."/>
            <person name="Larimer J."/>
            <person name="McCowen C."/>
            <person name="Montmayeur A."/>
            <person name="Murphy C."/>
            <person name="Neiman D."/>
            <person name="Pearson M."/>
            <person name="Priest M."/>
            <person name="Roberts A."/>
            <person name="Saif S."/>
            <person name="Shea T."/>
            <person name="Sisk P."/>
            <person name="Sykes S."/>
            <person name="Wortman J."/>
            <person name="Nusbaum C."/>
            <person name="Birren B."/>
        </authorList>
    </citation>
    <scope>NUCLEOTIDE SEQUENCE [LARGE SCALE GENOMIC DNA]</scope>
    <source>
        <strain evidence="2 3">BVS029A5</strain>
    </source>
</reference>
<evidence type="ECO:0000256" key="1">
    <source>
        <dbReference type="SAM" id="Phobius"/>
    </source>
</evidence>